<name>A0AAV9XUT5_9CRYT</name>
<sequence>MNRIVNNNLQDIGDCMRGINIHKNSEFMDVSSTIGGDGCVNNGGNTYFASPSTYSRVINYKPSSCYNKGDEIFGNNNFNYNILKNNDISSEMAPNRIRVYNANSNNYDYYYCKDGAVLNGVNNRLTVENSIDDNKGFSKTLEISPGTGITGMTGESGNLAIVNGGVAGITTNSTTGQISGTGFVTEPQLRTSQFINKSKSSQIFGISSIKNNTSTINNSSWKEWNSYSKLLPLAVVELDVQNECNYLSNLFNSFSNTIKGFISSIEFEKLMDYVNIIEVGYRGTIFNVMDRNQDEYITEVEFLTGMLIFRPYNTKERNAKSFNKLRLQFIFFYYDSNRDGVLSIDELAKLIEHISIIKVTISSDKTRKRTHISSDKSKKLAKQIINDYLNKMYCSYDDFYLIVNNGVLNGTVNLLRCRNDIFIQKNSSSPIKLNHHNNNSPKDPKTININTNNSHFQSPQSFVNNIYNTPLSESVEHINKNDNQTTKLSYISPYSNVYDSFNRSTVSYNNQNVGDHNNLNNIDNNLNYSPNIYNISTPNHTNINSINSTITRKNNQILSNNLISPINNTLYTPDPLSNYRSTFGSASPYYNIPSEGHTNIKMSPYYR</sequence>
<evidence type="ECO:0000313" key="3">
    <source>
        <dbReference type="EMBL" id="KAK6587637.1"/>
    </source>
</evidence>
<dbReference type="Proteomes" id="UP001311799">
    <property type="component" value="Unassembled WGS sequence"/>
</dbReference>
<feature type="domain" description="EF-hand" evidence="2">
    <location>
        <begin position="322"/>
        <end position="357"/>
    </location>
</feature>
<protein>
    <submittedName>
        <fullName evidence="3">Erythrocyte membrane-associated antigen</fullName>
    </submittedName>
</protein>
<reference evidence="3 4" key="1">
    <citation type="submission" date="2023-10" db="EMBL/GenBank/DDBJ databases">
        <title>Comparative genomics analysis reveals potential genetic determinants of host preference in Cryptosporidium xiaoi.</title>
        <authorList>
            <person name="Xiao L."/>
            <person name="Li J."/>
        </authorList>
    </citation>
    <scope>NUCLEOTIDE SEQUENCE [LARGE SCALE GENOMIC DNA]</scope>
    <source>
        <strain evidence="3 4">52996</strain>
    </source>
</reference>
<dbReference type="SUPFAM" id="SSF47473">
    <property type="entry name" value="EF-hand"/>
    <property type="match status" value="1"/>
</dbReference>
<proteinExistence type="predicted"/>
<gene>
    <name evidence="3" type="ORF">RS030_81441</name>
</gene>
<dbReference type="InterPro" id="IPR002048">
    <property type="entry name" value="EF_hand_dom"/>
</dbReference>
<dbReference type="PROSITE" id="PS00018">
    <property type="entry name" value="EF_HAND_1"/>
    <property type="match status" value="1"/>
</dbReference>
<dbReference type="AlphaFoldDB" id="A0AAV9XUT5"/>
<dbReference type="CDD" id="cd00051">
    <property type="entry name" value="EFh"/>
    <property type="match status" value="1"/>
</dbReference>
<dbReference type="PROSITE" id="PS50222">
    <property type="entry name" value="EF_HAND_2"/>
    <property type="match status" value="1"/>
</dbReference>
<organism evidence="3 4">
    <name type="scientific">Cryptosporidium xiaoi</name>
    <dbReference type="NCBI Taxonomy" id="659607"/>
    <lineage>
        <taxon>Eukaryota</taxon>
        <taxon>Sar</taxon>
        <taxon>Alveolata</taxon>
        <taxon>Apicomplexa</taxon>
        <taxon>Conoidasida</taxon>
        <taxon>Coccidia</taxon>
        <taxon>Eucoccidiorida</taxon>
        <taxon>Eimeriorina</taxon>
        <taxon>Cryptosporidiidae</taxon>
        <taxon>Cryptosporidium</taxon>
    </lineage>
</organism>
<dbReference type="Gene3D" id="1.10.238.10">
    <property type="entry name" value="EF-hand"/>
    <property type="match status" value="1"/>
</dbReference>
<dbReference type="InterPro" id="IPR018247">
    <property type="entry name" value="EF_Hand_1_Ca_BS"/>
</dbReference>
<dbReference type="GO" id="GO:0005509">
    <property type="term" value="F:calcium ion binding"/>
    <property type="evidence" value="ECO:0007669"/>
    <property type="project" value="InterPro"/>
</dbReference>
<dbReference type="EMBL" id="JAWDEY010000036">
    <property type="protein sequence ID" value="KAK6587637.1"/>
    <property type="molecule type" value="Genomic_DNA"/>
</dbReference>
<evidence type="ECO:0000259" key="2">
    <source>
        <dbReference type="PROSITE" id="PS50222"/>
    </source>
</evidence>
<keyword evidence="1" id="KW-0106">Calcium</keyword>
<dbReference type="InterPro" id="IPR011992">
    <property type="entry name" value="EF-hand-dom_pair"/>
</dbReference>
<accession>A0AAV9XUT5</accession>
<evidence type="ECO:0000256" key="1">
    <source>
        <dbReference type="ARBA" id="ARBA00022837"/>
    </source>
</evidence>
<evidence type="ECO:0000313" key="4">
    <source>
        <dbReference type="Proteomes" id="UP001311799"/>
    </source>
</evidence>
<keyword evidence="4" id="KW-1185">Reference proteome</keyword>
<comment type="caution">
    <text evidence="3">The sequence shown here is derived from an EMBL/GenBank/DDBJ whole genome shotgun (WGS) entry which is preliminary data.</text>
</comment>